<feature type="binding site" evidence="7">
    <location>
        <position position="121"/>
    </location>
    <ligand>
        <name>phosphoenolpyruvate</name>
        <dbReference type="ChEBI" id="CHEBI:58702"/>
    </ligand>
</feature>
<gene>
    <name evidence="7 10" type="primary">aroA</name>
    <name evidence="10" type="ORF">FOJ82_13185</name>
</gene>
<organism evidence="10 11">
    <name type="scientific">Tessaracoccus rhinocerotis</name>
    <dbReference type="NCBI Taxonomy" id="1689449"/>
    <lineage>
        <taxon>Bacteria</taxon>
        <taxon>Bacillati</taxon>
        <taxon>Actinomycetota</taxon>
        <taxon>Actinomycetes</taxon>
        <taxon>Propionibacteriales</taxon>
        <taxon>Propionibacteriaceae</taxon>
        <taxon>Tessaracoccus</taxon>
    </lineage>
</organism>
<evidence type="ECO:0000256" key="6">
    <source>
        <dbReference type="ARBA" id="ARBA00044633"/>
    </source>
</evidence>
<dbReference type="PANTHER" id="PTHR21090:SF5">
    <property type="entry name" value="PENTAFUNCTIONAL AROM POLYPEPTIDE"/>
    <property type="match status" value="1"/>
</dbReference>
<evidence type="ECO:0000256" key="7">
    <source>
        <dbReference type="HAMAP-Rule" id="MF_00210"/>
    </source>
</evidence>
<dbReference type="Pfam" id="PF00275">
    <property type="entry name" value="EPSP_synthase"/>
    <property type="match status" value="1"/>
</dbReference>
<dbReference type="PANTHER" id="PTHR21090">
    <property type="entry name" value="AROM/DEHYDROQUINATE SYNTHASE"/>
    <property type="match status" value="1"/>
</dbReference>
<name>A0A553JYG0_9ACTN</name>
<feature type="region of interest" description="Disordered" evidence="8">
    <location>
        <begin position="1"/>
        <end position="21"/>
    </location>
</feature>
<protein>
    <recommendedName>
        <fullName evidence="7">3-phosphoshikimate 1-carboxyvinyltransferase</fullName>
        <ecNumber evidence="7">2.5.1.19</ecNumber>
    </recommendedName>
    <alternativeName>
        <fullName evidence="7">5-enolpyruvylshikimate-3-phosphate synthase</fullName>
        <shortName evidence="7">EPSP synthase</shortName>
        <shortName evidence="7">EPSPS</shortName>
    </alternativeName>
</protein>
<feature type="binding site" evidence="7">
    <location>
        <position position="27"/>
    </location>
    <ligand>
        <name>3-phosphoshikimate</name>
        <dbReference type="ChEBI" id="CHEBI:145989"/>
    </ligand>
</feature>
<feature type="domain" description="Enolpyruvate transferase" evidence="9">
    <location>
        <begin position="10"/>
        <end position="413"/>
    </location>
</feature>
<evidence type="ECO:0000313" key="10">
    <source>
        <dbReference type="EMBL" id="TRY17474.1"/>
    </source>
</evidence>
<feature type="binding site" evidence="7">
    <location>
        <position position="22"/>
    </location>
    <ligand>
        <name>phosphoenolpyruvate</name>
        <dbReference type="ChEBI" id="CHEBI:58702"/>
    </ligand>
</feature>
<dbReference type="InterPro" id="IPR023193">
    <property type="entry name" value="EPSP_synthase_CS"/>
</dbReference>
<dbReference type="PROSITE" id="PS00885">
    <property type="entry name" value="EPSP_SYNTHASE_2"/>
    <property type="match status" value="1"/>
</dbReference>
<dbReference type="InterPro" id="IPR001986">
    <property type="entry name" value="Enolpyruvate_Tfrase_dom"/>
</dbReference>
<feature type="binding site" evidence="7">
    <location>
        <position position="163"/>
    </location>
    <ligand>
        <name>3-phosphoshikimate</name>
        <dbReference type="ChEBI" id="CHEBI:145989"/>
    </ligand>
</feature>
<evidence type="ECO:0000256" key="1">
    <source>
        <dbReference type="ARBA" id="ARBA00004811"/>
    </source>
</evidence>
<comment type="subcellular location">
    <subcellularLocation>
        <location evidence="7">Cytoplasm</location>
    </subcellularLocation>
</comment>
<dbReference type="GO" id="GO:0008652">
    <property type="term" value="P:amino acid biosynthetic process"/>
    <property type="evidence" value="ECO:0007669"/>
    <property type="project" value="UniProtKB-KW"/>
</dbReference>
<evidence type="ECO:0000256" key="3">
    <source>
        <dbReference type="ARBA" id="ARBA00022605"/>
    </source>
</evidence>
<comment type="caution">
    <text evidence="7">Lacks conserved residue(s) required for the propagation of feature annotation.</text>
</comment>
<feature type="binding site" evidence="7">
    <location>
        <position position="307"/>
    </location>
    <ligand>
        <name>3-phosphoshikimate</name>
        <dbReference type="ChEBI" id="CHEBI:145989"/>
    </ligand>
</feature>
<dbReference type="RefSeq" id="WP_143938938.1">
    <property type="nucleotide sequence ID" value="NZ_VKKG01000005.1"/>
</dbReference>
<comment type="caution">
    <text evidence="10">The sequence shown here is derived from an EMBL/GenBank/DDBJ whole genome shotgun (WGS) entry which is preliminary data.</text>
</comment>
<dbReference type="EC" id="2.5.1.19" evidence="7"/>
<sequence length="420" mass="43830">MTHLLPHALSPVTGRAQVPGSKSETNRALVLAALADGPSTIVGALKSRDSDLMVEALRALGVEVSTEGSDTLHVSPPTAFHAAEHSIDCGLAGTVMRFVPPLAALADGATAFHGDPHASERPMAGILEGLRRLGADVDADRLPFTVTGPLGRGGEVTVDSTATSQFVSGLLLIGSRLSDGLTLRHDGEGLPSRPHIAMTVEMLRGRGVEVTEVDEVTWRVAPGPIAAVDTRVEPDLTNASVFLAAAAATGGTVTIPGWPAESLQPGMIFLDVAEEMGATITRDGDSVTLTGPDKLRAVDVDLHAGSELTLVVASLMALAEGESRIRGVAHIRGHETDRLAALVNEFTQLGIKASETEDGIVITGGGGTYRQPFETYADHRLVHAAAILGLRIPGITVTDLECVGKTMPDFERDWSTLVNG</sequence>
<feature type="binding site" evidence="7">
    <location>
        <position position="22"/>
    </location>
    <ligand>
        <name>3-phosphoshikimate</name>
        <dbReference type="ChEBI" id="CHEBI:145989"/>
    </ligand>
</feature>
<comment type="subunit">
    <text evidence="7">Monomer.</text>
</comment>
<dbReference type="CDD" id="cd01556">
    <property type="entry name" value="EPSP_synthase"/>
    <property type="match status" value="1"/>
</dbReference>
<dbReference type="InterPro" id="IPR006264">
    <property type="entry name" value="EPSP_synthase"/>
</dbReference>
<keyword evidence="7" id="KW-0963">Cytoplasm</keyword>
<keyword evidence="11" id="KW-1185">Reference proteome</keyword>
<feature type="binding site" evidence="7">
    <location>
        <position position="165"/>
    </location>
    <ligand>
        <name>3-phosphoshikimate</name>
        <dbReference type="ChEBI" id="CHEBI:145989"/>
    </ligand>
</feature>
<dbReference type="InterPro" id="IPR036968">
    <property type="entry name" value="Enolpyruvate_Tfrase_sf"/>
</dbReference>
<comment type="similarity">
    <text evidence="2 7">Belongs to the EPSP synthase family.</text>
</comment>
<feature type="active site" description="Proton acceptor" evidence="7">
    <location>
        <position position="307"/>
    </location>
</feature>
<feature type="binding site" evidence="7">
    <location>
        <position position="405"/>
    </location>
    <ligand>
        <name>phosphoenolpyruvate</name>
        <dbReference type="ChEBI" id="CHEBI:58702"/>
    </ligand>
</feature>
<proteinExistence type="inferred from homology"/>
<dbReference type="GO" id="GO:0003866">
    <property type="term" value="F:3-phosphoshikimate 1-carboxyvinyltransferase activity"/>
    <property type="evidence" value="ECO:0007669"/>
    <property type="project" value="UniProtKB-UniRule"/>
</dbReference>
<dbReference type="Gene3D" id="3.65.10.10">
    <property type="entry name" value="Enolpyruvate transferase domain"/>
    <property type="match status" value="2"/>
</dbReference>
<dbReference type="FunFam" id="3.65.10.10:FF:000011">
    <property type="entry name" value="3-phosphoshikimate 1-carboxyvinyltransferase"/>
    <property type="match status" value="1"/>
</dbReference>
<dbReference type="EMBL" id="VKKG01000005">
    <property type="protein sequence ID" value="TRY17474.1"/>
    <property type="molecule type" value="Genomic_DNA"/>
</dbReference>
<feature type="binding site" evidence="7">
    <location>
        <position position="192"/>
    </location>
    <ligand>
        <name>3-phosphoshikimate</name>
        <dbReference type="ChEBI" id="CHEBI:145989"/>
    </ligand>
</feature>
<evidence type="ECO:0000313" key="11">
    <source>
        <dbReference type="Proteomes" id="UP000317638"/>
    </source>
</evidence>
<feature type="binding site" evidence="7">
    <location>
        <position position="334"/>
    </location>
    <ligand>
        <name>3-phosphoshikimate</name>
        <dbReference type="ChEBI" id="CHEBI:145989"/>
    </ligand>
</feature>
<reference evidence="10 11" key="1">
    <citation type="submission" date="2019-07" db="EMBL/GenBank/DDBJ databases">
        <authorList>
            <person name="Zhou L.-Y."/>
        </authorList>
    </citation>
    <scope>NUCLEOTIDE SEQUENCE [LARGE SCALE GENOMIC DNA]</scope>
    <source>
        <strain evidence="10 11">YIM 101269</strain>
    </source>
</reference>
<dbReference type="SUPFAM" id="SSF55205">
    <property type="entry name" value="EPT/RTPC-like"/>
    <property type="match status" value="1"/>
</dbReference>
<accession>A0A553JYG0</accession>
<dbReference type="UniPathway" id="UPA00053">
    <property type="reaction ID" value="UER00089"/>
</dbReference>
<feature type="binding site" evidence="7">
    <location>
        <position position="23"/>
    </location>
    <ligand>
        <name>3-phosphoshikimate</name>
        <dbReference type="ChEBI" id="CHEBI:145989"/>
    </ligand>
</feature>
<dbReference type="GO" id="GO:0005737">
    <property type="term" value="C:cytoplasm"/>
    <property type="evidence" value="ECO:0007669"/>
    <property type="project" value="UniProtKB-SubCell"/>
</dbReference>
<evidence type="ECO:0000256" key="4">
    <source>
        <dbReference type="ARBA" id="ARBA00022679"/>
    </source>
</evidence>
<dbReference type="PIRSF" id="PIRSF000505">
    <property type="entry name" value="EPSPS"/>
    <property type="match status" value="1"/>
</dbReference>
<evidence type="ECO:0000256" key="5">
    <source>
        <dbReference type="ARBA" id="ARBA00023141"/>
    </source>
</evidence>
<dbReference type="Proteomes" id="UP000317638">
    <property type="component" value="Unassembled WGS sequence"/>
</dbReference>
<evidence type="ECO:0000256" key="8">
    <source>
        <dbReference type="SAM" id="MobiDB-lite"/>
    </source>
</evidence>
<feature type="binding site" evidence="7">
    <location>
        <position position="93"/>
    </location>
    <ligand>
        <name>phosphoenolpyruvate</name>
        <dbReference type="ChEBI" id="CHEBI:58702"/>
    </ligand>
</feature>
<dbReference type="PROSITE" id="PS00104">
    <property type="entry name" value="EPSP_SYNTHASE_1"/>
    <property type="match status" value="1"/>
</dbReference>
<evidence type="ECO:0000256" key="2">
    <source>
        <dbReference type="ARBA" id="ARBA00009948"/>
    </source>
</evidence>
<feature type="binding site" evidence="7">
    <location>
        <position position="165"/>
    </location>
    <ligand>
        <name>phosphoenolpyruvate</name>
        <dbReference type="ChEBI" id="CHEBI:58702"/>
    </ligand>
</feature>
<dbReference type="InterPro" id="IPR013792">
    <property type="entry name" value="RNA3'P_cycl/enolpyr_Trfase_a/b"/>
</dbReference>
<dbReference type="GO" id="GO:0009073">
    <property type="term" value="P:aromatic amino acid family biosynthetic process"/>
    <property type="evidence" value="ECO:0007669"/>
    <property type="project" value="UniProtKB-KW"/>
</dbReference>
<feature type="binding site" evidence="7">
    <location>
        <position position="164"/>
    </location>
    <ligand>
        <name>3-phosphoshikimate</name>
        <dbReference type="ChEBI" id="CHEBI:145989"/>
    </ligand>
</feature>
<comment type="function">
    <text evidence="7">Catalyzes the transfer of the enolpyruvyl moiety of phosphoenolpyruvate (PEP) to the 5-hydroxyl of shikimate-3-phosphate (S3P) to produce enolpyruvyl shikimate-3-phosphate and inorganic phosphate.</text>
</comment>
<comment type="catalytic activity">
    <reaction evidence="6">
        <text>3-phosphoshikimate + phosphoenolpyruvate = 5-O-(1-carboxyvinyl)-3-phosphoshikimate + phosphate</text>
        <dbReference type="Rhea" id="RHEA:21256"/>
        <dbReference type="ChEBI" id="CHEBI:43474"/>
        <dbReference type="ChEBI" id="CHEBI:57701"/>
        <dbReference type="ChEBI" id="CHEBI:58702"/>
        <dbReference type="ChEBI" id="CHEBI:145989"/>
        <dbReference type="EC" id="2.5.1.19"/>
    </reaction>
    <physiologicalReaction direction="left-to-right" evidence="6">
        <dbReference type="Rhea" id="RHEA:21257"/>
    </physiologicalReaction>
</comment>
<keyword evidence="4 7" id="KW-0808">Transferase</keyword>
<feature type="binding site" evidence="7">
    <location>
        <position position="338"/>
    </location>
    <ligand>
        <name>phosphoenolpyruvate</name>
        <dbReference type="ChEBI" id="CHEBI:58702"/>
    </ligand>
</feature>
<dbReference type="HAMAP" id="MF_00210">
    <property type="entry name" value="EPSP_synth"/>
    <property type="match status" value="1"/>
</dbReference>
<dbReference type="GO" id="GO:0009423">
    <property type="term" value="P:chorismate biosynthetic process"/>
    <property type="evidence" value="ECO:0007669"/>
    <property type="project" value="UniProtKB-UniRule"/>
</dbReference>
<feature type="binding site" evidence="7">
    <location>
        <position position="380"/>
    </location>
    <ligand>
        <name>phosphoenolpyruvate</name>
        <dbReference type="ChEBI" id="CHEBI:58702"/>
    </ligand>
</feature>
<dbReference type="NCBIfam" id="TIGR01356">
    <property type="entry name" value="aroA"/>
    <property type="match status" value="1"/>
</dbReference>
<keyword evidence="5 7" id="KW-0057">Aromatic amino acid biosynthesis</keyword>
<evidence type="ECO:0000259" key="9">
    <source>
        <dbReference type="Pfam" id="PF00275"/>
    </source>
</evidence>
<dbReference type="AlphaFoldDB" id="A0A553JYG0"/>
<comment type="pathway">
    <text evidence="1 7">Metabolic intermediate biosynthesis; chorismate biosynthesis; chorismate from D-erythrose 4-phosphate and phosphoenolpyruvate: step 6/7.</text>
</comment>
<dbReference type="OrthoDB" id="9809920at2"/>
<keyword evidence="3 7" id="KW-0028">Amino-acid biosynthesis</keyword>